<evidence type="ECO:0000259" key="4">
    <source>
        <dbReference type="PROSITE" id="PS50977"/>
    </source>
</evidence>
<keyword evidence="2 3" id="KW-0238">DNA-binding</keyword>
<reference evidence="5 6" key="1">
    <citation type="submission" date="2024-07" db="EMBL/GenBank/DDBJ databases">
        <title>Characterization of a bacterium isolated from hydrolysated instant sea cucumber by whole-genome sequencing and metabolomics.</title>
        <authorList>
            <person name="Luo X."/>
            <person name="Zhang Z."/>
            <person name="Zheng Z."/>
            <person name="Zhang W."/>
            <person name="Ming T."/>
            <person name="Jiao L."/>
            <person name="Su X."/>
            <person name="Kong F."/>
            <person name="Xu J."/>
        </authorList>
    </citation>
    <scope>NUCLEOTIDE SEQUENCE [LARGE SCALE GENOMIC DNA]</scope>
    <source>
        <strain evidence="5 6">XL-2024</strain>
    </source>
</reference>
<dbReference type="EMBL" id="JBFRHK010000001">
    <property type="protein sequence ID" value="MEX3743763.1"/>
    <property type="molecule type" value="Genomic_DNA"/>
</dbReference>
<evidence type="ECO:0000313" key="6">
    <source>
        <dbReference type="Proteomes" id="UP001558534"/>
    </source>
</evidence>
<name>A0ABV3VQW2_9BACI</name>
<organism evidence="5 6">
    <name type="scientific">Lysinibacillus xylanilyticus</name>
    <dbReference type="NCBI Taxonomy" id="582475"/>
    <lineage>
        <taxon>Bacteria</taxon>
        <taxon>Bacillati</taxon>
        <taxon>Bacillota</taxon>
        <taxon>Bacilli</taxon>
        <taxon>Bacillales</taxon>
        <taxon>Bacillaceae</taxon>
        <taxon>Lysinibacillus</taxon>
    </lineage>
</organism>
<evidence type="ECO:0000256" key="1">
    <source>
        <dbReference type="ARBA" id="ARBA00022491"/>
    </source>
</evidence>
<keyword evidence="6" id="KW-1185">Reference proteome</keyword>
<dbReference type="Pfam" id="PF00440">
    <property type="entry name" value="TetR_N"/>
    <property type="match status" value="1"/>
</dbReference>
<comment type="caution">
    <text evidence="5">The sequence shown here is derived from an EMBL/GenBank/DDBJ whole genome shotgun (WGS) entry which is preliminary data.</text>
</comment>
<dbReference type="PROSITE" id="PS50977">
    <property type="entry name" value="HTH_TETR_2"/>
    <property type="match status" value="1"/>
</dbReference>
<evidence type="ECO:0000256" key="3">
    <source>
        <dbReference type="PROSITE-ProRule" id="PRU00335"/>
    </source>
</evidence>
<dbReference type="RefSeq" id="WP_368634797.1">
    <property type="nucleotide sequence ID" value="NZ_JBFRHK010000001.1"/>
</dbReference>
<dbReference type="PRINTS" id="PR00455">
    <property type="entry name" value="HTHTETR"/>
</dbReference>
<evidence type="ECO:0000256" key="2">
    <source>
        <dbReference type="ARBA" id="ARBA00023125"/>
    </source>
</evidence>
<evidence type="ECO:0000313" key="5">
    <source>
        <dbReference type="EMBL" id="MEX3743763.1"/>
    </source>
</evidence>
<dbReference type="InterPro" id="IPR036271">
    <property type="entry name" value="Tet_transcr_reg_TetR-rel_C_sf"/>
</dbReference>
<dbReference type="Proteomes" id="UP001558534">
    <property type="component" value="Unassembled WGS sequence"/>
</dbReference>
<dbReference type="SUPFAM" id="SSF46689">
    <property type="entry name" value="Homeodomain-like"/>
    <property type="match status" value="1"/>
</dbReference>
<accession>A0ABV3VQW2</accession>
<protein>
    <submittedName>
        <fullName evidence="5">TetR/AcrR family transcriptional regulator</fullName>
    </submittedName>
</protein>
<keyword evidence="1" id="KW-0678">Repressor</keyword>
<proteinExistence type="predicted"/>
<dbReference type="InterPro" id="IPR050624">
    <property type="entry name" value="HTH-type_Tx_Regulator"/>
</dbReference>
<dbReference type="PANTHER" id="PTHR43479">
    <property type="entry name" value="ACREF/ENVCD OPERON REPRESSOR-RELATED"/>
    <property type="match status" value="1"/>
</dbReference>
<dbReference type="InterPro" id="IPR001647">
    <property type="entry name" value="HTH_TetR"/>
</dbReference>
<gene>
    <name evidence="5" type="ORF">AB1300_01305</name>
</gene>
<dbReference type="InterPro" id="IPR009057">
    <property type="entry name" value="Homeodomain-like_sf"/>
</dbReference>
<feature type="DNA-binding region" description="H-T-H motif" evidence="3">
    <location>
        <begin position="35"/>
        <end position="54"/>
    </location>
</feature>
<sequence length="203" mass="23480">MEPKLTIDEKKKIKRSTILNAAIKLYSENGFAETKVAEIAKEAGVSFGTVFTYFDSKEALYESVFLEPLEEIKTYFIEIEKHFKGEPLEVVKEMIDCHVQLFSMRNEYLRIIQQVLARPDRFPKLFNELNDFVNGFIVSIHPVIEAGQRLGYFYEEPTSLIAKSYLSILNGMRLTFVDESTSMMWKEITRQALRLFGPITNKG</sequence>
<feature type="domain" description="HTH tetR-type" evidence="4">
    <location>
        <begin position="12"/>
        <end position="72"/>
    </location>
</feature>
<dbReference type="PANTHER" id="PTHR43479:SF11">
    <property type="entry name" value="ACREF_ENVCD OPERON REPRESSOR-RELATED"/>
    <property type="match status" value="1"/>
</dbReference>
<dbReference type="Gene3D" id="1.10.357.10">
    <property type="entry name" value="Tetracycline Repressor, domain 2"/>
    <property type="match status" value="1"/>
</dbReference>
<dbReference type="SUPFAM" id="SSF48498">
    <property type="entry name" value="Tetracyclin repressor-like, C-terminal domain"/>
    <property type="match status" value="1"/>
</dbReference>